<evidence type="ECO:0000313" key="3">
    <source>
        <dbReference type="Proteomes" id="UP001202117"/>
    </source>
</evidence>
<name>A0ABS9RZH5_9GAMM</name>
<keyword evidence="1" id="KW-0472">Membrane</keyword>
<dbReference type="Proteomes" id="UP001202117">
    <property type="component" value="Unassembled WGS sequence"/>
</dbReference>
<proteinExistence type="predicted"/>
<accession>A0ABS9RZH5</accession>
<protein>
    <submittedName>
        <fullName evidence="2">Uncharacterized protein</fullName>
    </submittedName>
</protein>
<keyword evidence="3" id="KW-1185">Reference proteome</keyword>
<organism evidence="2 3">
    <name type="scientific">Halomonas flagellata</name>
    <dbReference type="NCBI Taxonomy" id="2920385"/>
    <lineage>
        <taxon>Bacteria</taxon>
        <taxon>Pseudomonadati</taxon>
        <taxon>Pseudomonadota</taxon>
        <taxon>Gammaproteobacteria</taxon>
        <taxon>Oceanospirillales</taxon>
        <taxon>Halomonadaceae</taxon>
        <taxon>Halomonas</taxon>
    </lineage>
</organism>
<keyword evidence="1" id="KW-1133">Transmembrane helix</keyword>
<comment type="caution">
    <text evidence="2">The sequence shown here is derived from an EMBL/GenBank/DDBJ whole genome shotgun (WGS) entry which is preliminary data.</text>
</comment>
<dbReference type="EMBL" id="JAKVPY010000033">
    <property type="protein sequence ID" value="MCH4565255.1"/>
    <property type="molecule type" value="Genomic_DNA"/>
</dbReference>
<gene>
    <name evidence="2" type="ORF">MKP05_19325</name>
</gene>
<reference evidence="2 3" key="1">
    <citation type="submission" date="2022-02" db="EMBL/GenBank/DDBJ databases">
        <title>Halomonas fukangensis sp. nov., a halophilic bacterium isolated from a bulk soil of Kalidium foliatum at Fukang.</title>
        <authorList>
            <person name="Huang Y."/>
        </authorList>
    </citation>
    <scope>NUCLEOTIDE SEQUENCE [LARGE SCALE GENOMIC DNA]</scope>
    <source>
        <strain evidence="2 3">EGI 63088</strain>
    </source>
</reference>
<sequence>MLNMKRTLVTDRKILRCIYDMHLRSYPGPELPKGKHENDPYVPISVREIAAKLGCTPQLLFGRLYYHLDAKYRYKQDGGAEVHLFTLKVGDQMHCVHFPFLAATLAEHDAEHRKFAWTLWLSIVALALSSASIVSQVISAS</sequence>
<feature type="transmembrane region" description="Helical" evidence="1">
    <location>
        <begin position="115"/>
        <end position="138"/>
    </location>
</feature>
<evidence type="ECO:0000313" key="2">
    <source>
        <dbReference type="EMBL" id="MCH4565255.1"/>
    </source>
</evidence>
<keyword evidence="1" id="KW-0812">Transmembrane</keyword>
<evidence type="ECO:0000256" key="1">
    <source>
        <dbReference type="SAM" id="Phobius"/>
    </source>
</evidence>
<dbReference type="RefSeq" id="WP_240569793.1">
    <property type="nucleotide sequence ID" value="NZ_JAKVPY010000033.1"/>
</dbReference>